<dbReference type="PANTHER" id="PTHR11820:SF7">
    <property type="entry name" value="ACYLPYRUVASE FAHD1, MITOCHONDRIAL"/>
    <property type="match status" value="1"/>
</dbReference>
<comment type="similarity">
    <text evidence="1">Belongs to the FAH family.</text>
</comment>
<dbReference type="Proteomes" id="UP000244855">
    <property type="component" value="Unassembled WGS sequence"/>
</dbReference>
<sequence>MTFTRLVRFIHEGVTHYGDLVECTDKGFYVRKLAGSVTGSFTNTSEENILVDQLLCPIESVPIFQCIGLNYRKHAKEASLEIPKYPVVFTKPADALAGFGENIPVCSGAQPMLDYEGELTVIVGKDCKDLLAEFDLAEYVLGYTAGNDVSARNYQLPEASGSQFCYAKSFDKFAPIGPWITSPRVIQDPQELRFVTRVNGEIMQETGTDDMIWSVKQIMVHLSRGTTPRAGTAIMTGTPAGVGFFRKQFLASGDKVEVEIEGEMTLVNTIKFEK</sequence>
<dbReference type="PANTHER" id="PTHR11820">
    <property type="entry name" value="ACYLPYRUVASE"/>
    <property type="match status" value="1"/>
</dbReference>
<evidence type="ECO:0000256" key="2">
    <source>
        <dbReference type="ARBA" id="ARBA00022723"/>
    </source>
</evidence>
<dbReference type="STRING" id="97972.A0A2V1DE51"/>
<accession>A0A2V1DE51</accession>
<keyword evidence="5" id="KW-1185">Reference proteome</keyword>
<dbReference type="FunFam" id="3.90.850.10:FF:000002">
    <property type="entry name" value="2-hydroxyhepta-2,4-diene-1,7-dioate isomerase"/>
    <property type="match status" value="1"/>
</dbReference>
<evidence type="ECO:0000259" key="3">
    <source>
        <dbReference type="Pfam" id="PF01557"/>
    </source>
</evidence>
<dbReference type="SUPFAM" id="SSF56529">
    <property type="entry name" value="FAH"/>
    <property type="match status" value="1"/>
</dbReference>
<dbReference type="InterPro" id="IPR036663">
    <property type="entry name" value="Fumarylacetoacetase_C_sf"/>
</dbReference>
<dbReference type="OrthoDB" id="411064at2759"/>
<protein>
    <recommendedName>
        <fullName evidence="3">Fumarylacetoacetase-like C-terminal domain-containing protein</fullName>
    </recommendedName>
</protein>
<evidence type="ECO:0000313" key="4">
    <source>
        <dbReference type="EMBL" id="PVH95459.1"/>
    </source>
</evidence>
<proteinExistence type="inferred from homology"/>
<dbReference type="EMBL" id="KZ805496">
    <property type="protein sequence ID" value="PVH95459.1"/>
    <property type="molecule type" value="Genomic_DNA"/>
</dbReference>
<feature type="domain" description="Fumarylacetoacetase-like C-terminal" evidence="3">
    <location>
        <begin position="66"/>
        <end position="270"/>
    </location>
</feature>
<dbReference type="Pfam" id="PF01557">
    <property type="entry name" value="FAA_hydrolase"/>
    <property type="match status" value="1"/>
</dbReference>
<dbReference type="GO" id="GO:0046872">
    <property type="term" value="F:metal ion binding"/>
    <property type="evidence" value="ECO:0007669"/>
    <property type="project" value="UniProtKB-KW"/>
</dbReference>
<gene>
    <name evidence="4" type="ORF">DM02DRAFT_690150</name>
</gene>
<dbReference type="GO" id="GO:0018773">
    <property type="term" value="F:acetylpyruvate hydrolase activity"/>
    <property type="evidence" value="ECO:0007669"/>
    <property type="project" value="TreeGrafter"/>
</dbReference>
<organism evidence="4 5">
    <name type="scientific">Periconia macrospinosa</name>
    <dbReference type="NCBI Taxonomy" id="97972"/>
    <lineage>
        <taxon>Eukaryota</taxon>
        <taxon>Fungi</taxon>
        <taxon>Dikarya</taxon>
        <taxon>Ascomycota</taxon>
        <taxon>Pezizomycotina</taxon>
        <taxon>Dothideomycetes</taxon>
        <taxon>Pleosporomycetidae</taxon>
        <taxon>Pleosporales</taxon>
        <taxon>Massarineae</taxon>
        <taxon>Periconiaceae</taxon>
        <taxon>Periconia</taxon>
    </lineage>
</organism>
<dbReference type="GO" id="GO:0006107">
    <property type="term" value="P:oxaloacetate metabolic process"/>
    <property type="evidence" value="ECO:0007669"/>
    <property type="project" value="UniProtKB-ARBA"/>
</dbReference>
<evidence type="ECO:0000313" key="5">
    <source>
        <dbReference type="Proteomes" id="UP000244855"/>
    </source>
</evidence>
<dbReference type="InterPro" id="IPR011234">
    <property type="entry name" value="Fumarylacetoacetase-like_C"/>
</dbReference>
<reference evidence="4 5" key="1">
    <citation type="journal article" date="2018" name="Sci. Rep.">
        <title>Comparative genomics provides insights into the lifestyle and reveals functional heterogeneity of dark septate endophytic fungi.</title>
        <authorList>
            <person name="Knapp D.G."/>
            <person name="Nemeth J.B."/>
            <person name="Barry K."/>
            <person name="Hainaut M."/>
            <person name="Henrissat B."/>
            <person name="Johnson J."/>
            <person name="Kuo A."/>
            <person name="Lim J.H.P."/>
            <person name="Lipzen A."/>
            <person name="Nolan M."/>
            <person name="Ohm R.A."/>
            <person name="Tamas L."/>
            <person name="Grigoriev I.V."/>
            <person name="Spatafora J.W."/>
            <person name="Nagy L.G."/>
            <person name="Kovacs G.M."/>
        </authorList>
    </citation>
    <scope>NUCLEOTIDE SEQUENCE [LARGE SCALE GENOMIC DNA]</scope>
    <source>
        <strain evidence="4 5">DSE2036</strain>
    </source>
</reference>
<dbReference type="Gene3D" id="3.90.850.10">
    <property type="entry name" value="Fumarylacetoacetase-like, C-terminal domain"/>
    <property type="match status" value="1"/>
</dbReference>
<evidence type="ECO:0000256" key="1">
    <source>
        <dbReference type="ARBA" id="ARBA00010211"/>
    </source>
</evidence>
<keyword evidence="2" id="KW-0479">Metal-binding</keyword>
<name>A0A2V1DE51_9PLEO</name>
<dbReference type="AlphaFoldDB" id="A0A2V1DE51"/>
<dbReference type="GO" id="GO:0050163">
    <property type="term" value="F:oxaloacetate tautomerase activity"/>
    <property type="evidence" value="ECO:0007669"/>
    <property type="project" value="UniProtKB-ARBA"/>
</dbReference>